<dbReference type="Gene3D" id="1.10.287.1040">
    <property type="entry name" value="Exonuclease VII, small subunit"/>
    <property type="match status" value="1"/>
</dbReference>
<evidence type="ECO:0000313" key="8">
    <source>
        <dbReference type="Proteomes" id="UP000177785"/>
    </source>
</evidence>
<comment type="function">
    <text evidence="6">Bidirectionally degrades single-stranded DNA into large acid-insoluble oligonucleotides, which are then degraded further into small acid-soluble oligonucleotides.</text>
</comment>
<evidence type="ECO:0000313" key="7">
    <source>
        <dbReference type="EMBL" id="OGZ45228.1"/>
    </source>
</evidence>
<evidence type="ECO:0000256" key="2">
    <source>
        <dbReference type="ARBA" id="ARBA00022490"/>
    </source>
</evidence>
<dbReference type="InterPro" id="IPR003761">
    <property type="entry name" value="Exonuc_VII_S"/>
</dbReference>
<protein>
    <recommendedName>
        <fullName evidence="6">Exodeoxyribonuclease 7 small subunit</fullName>
        <ecNumber evidence="6">3.1.11.6</ecNumber>
    </recommendedName>
    <alternativeName>
        <fullName evidence="6">Exodeoxyribonuclease VII small subunit</fullName>
        <shortName evidence="6">Exonuclease VII small subunit</shortName>
    </alternativeName>
</protein>
<proteinExistence type="inferred from homology"/>
<dbReference type="AlphaFoldDB" id="A0A1G2G5U2"/>
<reference evidence="7 8" key="1">
    <citation type="journal article" date="2016" name="Nat. Commun.">
        <title>Thousands of microbial genomes shed light on interconnected biogeochemical processes in an aquifer system.</title>
        <authorList>
            <person name="Anantharaman K."/>
            <person name="Brown C.T."/>
            <person name="Hug L.A."/>
            <person name="Sharon I."/>
            <person name="Castelle C.J."/>
            <person name="Probst A.J."/>
            <person name="Thomas B.C."/>
            <person name="Singh A."/>
            <person name="Wilkins M.J."/>
            <person name="Karaoz U."/>
            <person name="Brodie E.L."/>
            <person name="Williams K.H."/>
            <person name="Hubbard S.S."/>
            <person name="Banfield J.F."/>
        </authorList>
    </citation>
    <scope>NUCLEOTIDE SEQUENCE [LARGE SCALE GENOMIC DNA]</scope>
</reference>
<evidence type="ECO:0000256" key="1">
    <source>
        <dbReference type="ARBA" id="ARBA00009998"/>
    </source>
</evidence>
<dbReference type="InterPro" id="IPR037004">
    <property type="entry name" value="Exonuc_VII_ssu_sf"/>
</dbReference>
<keyword evidence="4 6" id="KW-0378">Hydrolase</keyword>
<keyword evidence="5 6" id="KW-0269">Exonuclease</keyword>
<dbReference type="Pfam" id="PF02609">
    <property type="entry name" value="Exonuc_VII_S"/>
    <property type="match status" value="1"/>
</dbReference>
<dbReference type="SUPFAM" id="SSF116842">
    <property type="entry name" value="XseB-like"/>
    <property type="match status" value="1"/>
</dbReference>
<comment type="subunit">
    <text evidence="6">Heterooligomer composed of large and small subunits.</text>
</comment>
<dbReference type="STRING" id="1802115.A2756_01230"/>
<comment type="caution">
    <text evidence="7">The sequence shown here is derived from an EMBL/GenBank/DDBJ whole genome shotgun (WGS) entry which is preliminary data.</text>
</comment>
<keyword evidence="3 6" id="KW-0540">Nuclease</keyword>
<name>A0A1G2G5U2_9BACT</name>
<comment type="catalytic activity">
    <reaction evidence="6">
        <text>Exonucleolytic cleavage in either 5'- to 3'- or 3'- to 5'-direction to yield nucleoside 5'-phosphates.</text>
        <dbReference type="EC" id="3.1.11.6"/>
    </reaction>
</comment>
<organism evidence="7 8">
    <name type="scientific">Candidatus Ryanbacteria bacterium RIFCSPHIGHO2_01_FULL_48_27</name>
    <dbReference type="NCBI Taxonomy" id="1802115"/>
    <lineage>
        <taxon>Bacteria</taxon>
        <taxon>Candidatus Ryaniibacteriota</taxon>
    </lineage>
</organism>
<evidence type="ECO:0000256" key="5">
    <source>
        <dbReference type="ARBA" id="ARBA00022839"/>
    </source>
</evidence>
<dbReference type="GO" id="GO:0005737">
    <property type="term" value="C:cytoplasm"/>
    <property type="evidence" value="ECO:0007669"/>
    <property type="project" value="UniProtKB-SubCell"/>
</dbReference>
<comment type="similarity">
    <text evidence="1 6">Belongs to the XseB family.</text>
</comment>
<dbReference type="EMBL" id="MHNL01000007">
    <property type="protein sequence ID" value="OGZ45228.1"/>
    <property type="molecule type" value="Genomic_DNA"/>
</dbReference>
<dbReference type="HAMAP" id="MF_00337">
    <property type="entry name" value="Exonuc_7_S"/>
    <property type="match status" value="1"/>
</dbReference>
<dbReference type="GO" id="GO:0006308">
    <property type="term" value="P:DNA catabolic process"/>
    <property type="evidence" value="ECO:0007669"/>
    <property type="project" value="UniProtKB-UniRule"/>
</dbReference>
<gene>
    <name evidence="6" type="primary">xseB</name>
    <name evidence="7" type="ORF">A2756_01230</name>
</gene>
<sequence length="75" mass="8567">MKSKEDLQGAIKELEHIVEELGKKDIDVETGLEKFREGVELVKYCRGVLAKSENEFKKLRAELEVADTKDEDAPF</sequence>
<dbReference type="EC" id="3.1.11.6" evidence="6"/>
<accession>A0A1G2G5U2</accession>
<evidence type="ECO:0000256" key="6">
    <source>
        <dbReference type="HAMAP-Rule" id="MF_00337"/>
    </source>
</evidence>
<dbReference type="Proteomes" id="UP000177785">
    <property type="component" value="Unassembled WGS sequence"/>
</dbReference>
<evidence type="ECO:0000256" key="4">
    <source>
        <dbReference type="ARBA" id="ARBA00022801"/>
    </source>
</evidence>
<comment type="subcellular location">
    <subcellularLocation>
        <location evidence="6">Cytoplasm</location>
    </subcellularLocation>
</comment>
<keyword evidence="2 6" id="KW-0963">Cytoplasm</keyword>
<dbReference type="GO" id="GO:0009318">
    <property type="term" value="C:exodeoxyribonuclease VII complex"/>
    <property type="evidence" value="ECO:0007669"/>
    <property type="project" value="UniProtKB-UniRule"/>
</dbReference>
<evidence type="ECO:0000256" key="3">
    <source>
        <dbReference type="ARBA" id="ARBA00022722"/>
    </source>
</evidence>
<dbReference type="NCBIfam" id="TIGR01280">
    <property type="entry name" value="xseB"/>
    <property type="match status" value="1"/>
</dbReference>
<dbReference type="GO" id="GO:0008855">
    <property type="term" value="F:exodeoxyribonuclease VII activity"/>
    <property type="evidence" value="ECO:0007669"/>
    <property type="project" value="UniProtKB-UniRule"/>
</dbReference>